<dbReference type="AlphaFoldDB" id="A0A553HZY4"/>
<protein>
    <recommendedName>
        <fullName evidence="1">Heterokaryon incompatibility domain-containing protein</fullName>
    </recommendedName>
</protein>
<evidence type="ECO:0000313" key="2">
    <source>
        <dbReference type="EMBL" id="TRX93517.1"/>
    </source>
</evidence>
<dbReference type="Pfam" id="PF06985">
    <property type="entry name" value="HET"/>
    <property type="match status" value="1"/>
</dbReference>
<sequence>MRLLQRETDGKYKLVEFFGKRPPPYAILSHTWGADDEEVTLWDILNDVVKKKSGYKKIRFCAEQAKKDQLEFFWVDSCCIDKSSSAELTEAINSMFDWYHKADKCYAYLSDVSKHPWIWKQKFKKSRWFTRSWTLQELLAPASVDFFSKEWKPLGNRNVLQKEIRNITGIPVQALQGTPLSMFTIKERMLWAEKRRAKREEDEAYSLLGLFDVHIPLIYGEGRENAFARLRKEIEQYPG</sequence>
<dbReference type="OrthoDB" id="674604at2759"/>
<dbReference type="Proteomes" id="UP000319160">
    <property type="component" value="Unassembled WGS sequence"/>
</dbReference>
<evidence type="ECO:0000313" key="3">
    <source>
        <dbReference type="Proteomes" id="UP000319160"/>
    </source>
</evidence>
<organism evidence="2 3">
    <name type="scientific">Xylaria flabelliformis</name>
    <dbReference type="NCBI Taxonomy" id="2512241"/>
    <lineage>
        <taxon>Eukaryota</taxon>
        <taxon>Fungi</taxon>
        <taxon>Dikarya</taxon>
        <taxon>Ascomycota</taxon>
        <taxon>Pezizomycotina</taxon>
        <taxon>Sordariomycetes</taxon>
        <taxon>Xylariomycetidae</taxon>
        <taxon>Xylariales</taxon>
        <taxon>Xylariaceae</taxon>
        <taxon>Xylaria</taxon>
    </lineage>
</organism>
<dbReference type="PANTHER" id="PTHR10622:SF11">
    <property type="entry name" value="HET-DOMAIN-CONTAINING PROTEIN"/>
    <property type="match status" value="1"/>
</dbReference>
<name>A0A553HZY4_9PEZI</name>
<reference evidence="3" key="1">
    <citation type="submission" date="2019-06" db="EMBL/GenBank/DDBJ databases">
        <title>Draft genome sequence of the griseofulvin-producing fungus Xylaria cubensis strain G536.</title>
        <authorList>
            <person name="Mead M.E."/>
            <person name="Raja H.A."/>
            <person name="Steenwyk J.L."/>
            <person name="Knowles S.L."/>
            <person name="Oberlies N.H."/>
            <person name="Rokas A."/>
        </authorList>
    </citation>
    <scope>NUCLEOTIDE SEQUENCE [LARGE SCALE GENOMIC DNA]</scope>
    <source>
        <strain evidence="3">G536</strain>
    </source>
</reference>
<dbReference type="InterPro" id="IPR010730">
    <property type="entry name" value="HET"/>
</dbReference>
<comment type="caution">
    <text evidence="2">The sequence shown here is derived from an EMBL/GenBank/DDBJ whole genome shotgun (WGS) entry which is preliminary data.</text>
</comment>
<dbReference type="EMBL" id="VFLP01000028">
    <property type="protein sequence ID" value="TRX93517.1"/>
    <property type="molecule type" value="Genomic_DNA"/>
</dbReference>
<feature type="domain" description="Heterokaryon incompatibility" evidence="1">
    <location>
        <begin position="25"/>
        <end position="113"/>
    </location>
</feature>
<gene>
    <name evidence="2" type="ORF">FHL15_005489</name>
</gene>
<accession>A0A553HZY4</accession>
<dbReference type="PANTHER" id="PTHR10622">
    <property type="entry name" value="HET DOMAIN-CONTAINING PROTEIN"/>
    <property type="match status" value="1"/>
</dbReference>
<evidence type="ECO:0000259" key="1">
    <source>
        <dbReference type="Pfam" id="PF06985"/>
    </source>
</evidence>
<dbReference type="STRING" id="2512241.A0A553HZY4"/>
<keyword evidence="3" id="KW-1185">Reference proteome</keyword>
<proteinExistence type="predicted"/>